<gene>
    <name evidence="1" type="ORF">PGT21_023824</name>
</gene>
<comment type="caution">
    <text evidence="1">The sequence shown here is derived from an EMBL/GenBank/DDBJ whole genome shotgun (WGS) entry which is preliminary data.</text>
</comment>
<reference evidence="1 2" key="1">
    <citation type="submission" date="2019-05" db="EMBL/GenBank/DDBJ databases">
        <title>Emergence of the Ug99 lineage of the wheat stem rust pathogen through somatic hybridization.</title>
        <authorList>
            <person name="Li F."/>
            <person name="Upadhyaya N.M."/>
            <person name="Sperschneider J."/>
            <person name="Matny O."/>
            <person name="Nguyen-Phuc H."/>
            <person name="Mago R."/>
            <person name="Raley C."/>
            <person name="Miller M.E."/>
            <person name="Silverstein K.A.T."/>
            <person name="Henningsen E."/>
            <person name="Hirsch C.D."/>
            <person name="Visser B."/>
            <person name="Pretorius Z.A."/>
            <person name="Steffenson B.J."/>
            <person name="Schwessinger B."/>
            <person name="Dodds P.N."/>
            <person name="Figueroa M."/>
        </authorList>
    </citation>
    <scope>NUCLEOTIDE SEQUENCE [LARGE SCALE GENOMIC DNA]</scope>
    <source>
        <strain evidence="1">21-0</strain>
    </source>
</reference>
<keyword evidence="2" id="KW-1185">Reference proteome</keyword>
<proteinExistence type="predicted"/>
<accession>A0A5B0PKE6</accession>
<dbReference type="Proteomes" id="UP000324748">
    <property type="component" value="Unassembled WGS sequence"/>
</dbReference>
<protein>
    <submittedName>
        <fullName evidence="1">Uncharacterized protein</fullName>
    </submittedName>
</protein>
<sequence>MPDLSGSAGSGSEPYFRGYQTRNQKTTTWIHRCIIAVNNVTDPIPGLVFIGDWIENRPNTGYWDWIDLQSNPNLLDNWDWLERSNPDTQVGSISDPIPNKY</sequence>
<dbReference type="EMBL" id="VSWC01000053">
    <property type="protein sequence ID" value="KAA1101536.1"/>
    <property type="molecule type" value="Genomic_DNA"/>
</dbReference>
<evidence type="ECO:0000313" key="2">
    <source>
        <dbReference type="Proteomes" id="UP000324748"/>
    </source>
</evidence>
<evidence type="ECO:0000313" key="1">
    <source>
        <dbReference type="EMBL" id="KAA1101536.1"/>
    </source>
</evidence>
<organism evidence="1 2">
    <name type="scientific">Puccinia graminis f. sp. tritici</name>
    <dbReference type="NCBI Taxonomy" id="56615"/>
    <lineage>
        <taxon>Eukaryota</taxon>
        <taxon>Fungi</taxon>
        <taxon>Dikarya</taxon>
        <taxon>Basidiomycota</taxon>
        <taxon>Pucciniomycotina</taxon>
        <taxon>Pucciniomycetes</taxon>
        <taxon>Pucciniales</taxon>
        <taxon>Pucciniaceae</taxon>
        <taxon>Puccinia</taxon>
    </lineage>
</organism>
<name>A0A5B0PKE6_PUCGR</name>
<dbReference type="AlphaFoldDB" id="A0A5B0PKE6"/>